<accession>A0A2N5USR1</accession>
<comment type="caution">
    <text evidence="1">The sequence shown here is derived from an EMBL/GenBank/DDBJ whole genome shotgun (WGS) entry which is preliminary data.</text>
</comment>
<organism evidence="1 2">
    <name type="scientific">Puccinia coronata f. sp. avenae</name>
    <dbReference type="NCBI Taxonomy" id="200324"/>
    <lineage>
        <taxon>Eukaryota</taxon>
        <taxon>Fungi</taxon>
        <taxon>Dikarya</taxon>
        <taxon>Basidiomycota</taxon>
        <taxon>Pucciniomycotina</taxon>
        <taxon>Pucciniomycetes</taxon>
        <taxon>Pucciniales</taxon>
        <taxon>Pucciniaceae</taxon>
        <taxon>Puccinia</taxon>
    </lineage>
</organism>
<protein>
    <submittedName>
        <fullName evidence="1">Uncharacterized protein</fullName>
    </submittedName>
</protein>
<name>A0A2N5USR1_9BASI</name>
<evidence type="ECO:0000313" key="2">
    <source>
        <dbReference type="Proteomes" id="UP000235388"/>
    </source>
</evidence>
<keyword evidence="2" id="KW-1185">Reference proteome</keyword>
<proteinExistence type="predicted"/>
<dbReference type="Proteomes" id="UP000235388">
    <property type="component" value="Unassembled WGS sequence"/>
</dbReference>
<sequence>MIPKPSLTLEDLEILHQLQDDSPQIRAEKTSRLNSRRCDLIARINYNGPRR</sequence>
<gene>
    <name evidence="1" type="ORF">PCANC_13527</name>
</gene>
<evidence type="ECO:0000313" key="1">
    <source>
        <dbReference type="EMBL" id="PLW40782.1"/>
    </source>
</evidence>
<dbReference type="EMBL" id="PGCJ01000177">
    <property type="protein sequence ID" value="PLW40782.1"/>
    <property type="molecule type" value="Genomic_DNA"/>
</dbReference>
<dbReference type="AlphaFoldDB" id="A0A2N5USR1"/>
<reference evidence="1 2" key="1">
    <citation type="submission" date="2017-11" db="EMBL/GenBank/DDBJ databases">
        <title>De novo assembly and phasing of dikaryotic genomes from two isolates of Puccinia coronata f. sp. avenae, the causal agent of oat crown rust.</title>
        <authorList>
            <person name="Miller M.E."/>
            <person name="Zhang Y."/>
            <person name="Omidvar V."/>
            <person name="Sperschneider J."/>
            <person name="Schwessinger B."/>
            <person name="Raley C."/>
            <person name="Palmer J.M."/>
            <person name="Garnica D."/>
            <person name="Upadhyaya N."/>
            <person name="Rathjen J."/>
            <person name="Taylor J.M."/>
            <person name="Park R.F."/>
            <person name="Dodds P.N."/>
            <person name="Hirsch C.D."/>
            <person name="Kianian S.F."/>
            <person name="Figueroa M."/>
        </authorList>
    </citation>
    <scope>NUCLEOTIDE SEQUENCE [LARGE SCALE GENOMIC DNA]</scope>
    <source>
        <strain evidence="1">12NC29</strain>
    </source>
</reference>